<name>A0A6M4IJY3_9BACT</name>
<gene>
    <name evidence="2" type="ORF">HKW67_00830</name>
</gene>
<feature type="region of interest" description="Disordered" evidence="1">
    <location>
        <begin position="137"/>
        <end position="195"/>
    </location>
</feature>
<dbReference type="KEGG" id="ggr:HKW67_00830"/>
<reference evidence="2 3" key="1">
    <citation type="submission" date="2020-05" db="EMBL/GenBank/DDBJ databases">
        <title>Complete genome sequence of Gemmatimonas greenlandica TET16.</title>
        <authorList>
            <person name="Zeng Y."/>
        </authorList>
    </citation>
    <scope>NUCLEOTIDE SEQUENCE [LARGE SCALE GENOMIC DNA]</scope>
    <source>
        <strain evidence="2 3">TET16</strain>
    </source>
</reference>
<dbReference type="Proteomes" id="UP000500938">
    <property type="component" value="Chromosome"/>
</dbReference>
<sequence>MSDHEMNVGASTAFTGAASNAIPHNLGEQTRKVVADVQHKAGEQVRSGLDSGKRRAAGALLGVADSLMHGSATEQSGAGQYIRQAGEQVQRAADYLEKADVKQLTRDAESFARRQPIAFIGGAFVLGVVAARFFKSSQQPDGAKDMSDNSRMTQSFSVPVADGPLADQGPERGGWYEGEQPVNRYREPLPPTLGE</sequence>
<protein>
    <submittedName>
        <fullName evidence="2">Uncharacterized protein</fullName>
    </submittedName>
</protein>
<proteinExistence type="predicted"/>
<keyword evidence="3" id="KW-1185">Reference proteome</keyword>
<dbReference type="EMBL" id="CP053085">
    <property type="protein sequence ID" value="QJR34158.1"/>
    <property type="molecule type" value="Genomic_DNA"/>
</dbReference>
<dbReference type="AlphaFoldDB" id="A0A6M4IJY3"/>
<organism evidence="2 3">
    <name type="scientific">Gemmatimonas groenlandica</name>
    <dbReference type="NCBI Taxonomy" id="2732249"/>
    <lineage>
        <taxon>Bacteria</taxon>
        <taxon>Pseudomonadati</taxon>
        <taxon>Gemmatimonadota</taxon>
        <taxon>Gemmatimonadia</taxon>
        <taxon>Gemmatimonadales</taxon>
        <taxon>Gemmatimonadaceae</taxon>
        <taxon>Gemmatimonas</taxon>
    </lineage>
</organism>
<evidence type="ECO:0000313" key="3">
    <source>
        <dbReference type="Proteomes" id="UP000500938"/>
    </source>
</evidence>
<dbReference type="RefSeq" id="WP_171223584.1">
    <property type="nucleotide sequence ID" value="NZ_CP053085.1"/>
</dbReference>
<accession>A0A6M4IJY3</accession>
<evidence type="ECO:0000256" key="1">
    <source>
        <dbReference type="SAM" id="MobiDB-lite"/>
    </source>
</evidence>
<evidence type="ECO:0000313" key="2">
    <source>
        <dbReference type="EMBL" id="QJR34158.1"/>
    </source>
</evidence>